<feature type="domain" description="Histidine kinase/HSP90-like ATPase" evidence="1">
    <location>
        <begin position="48"/>
        <end position="137"/>
    </location>
</feature>
<dbReference type="Pfam" id="PF02518">
    <property type="entry name" value="HATPase_c"/>
    <property type="match status" value="1"/>
</dbReference>
<dbReference type="EMBL" id="QPJT01000045">
    <property type="protein sequence ID" value="RCX08171.1"/>
    <property type="molecule type" value="Genomic_DNA"/>
</dbReference>
<dbReference type="InterPro" id="IPR036890">
    <property type="entry name" value="HATPase_C_sf"/>
</dbReference>
<name>A0A369AG73_9FIRM</name>
<dbReference type="OrthoDB" id="9797578at2"/>
<dbReference type="Proteomes" id="UP000253034">
    <property type="component" value="Unassembled WGS sequence"/>
</dbReference>
<evidence type="ECO:0000313" key="2">
    <source>
        <dbReference type="EMBL" id="RCX08171.1"/>
    </source>
</evidence>
<reference evidence="2 3" key="1">
    <citation type="submission" date="2018-07" db="EMBL/GenBank/DDBJ databases">
        <title>Genomic Encyclopedia of Type Strains, Phase IV (KMG-IV): sequencing the most valuable type-strain genomes for metagenomic binning, comparative biology and taxonomic classification.</title>
        <authorList>
            <person name="Goeker M."/>
        </authorList>
    </citation>
    <scope>NUCLEOTIDE SEQUENCE [LARGE SCALE GENOMIC DNA]</scope>
    <source>
        <strain evidence="2 3">DSM 27016</strain>
    </source>
</reference>
<keyword evidence="3" id="KW-1185">Reference proteome</keyword>
<organism evidence="2 3">
    <name type="scientific">Anaerobacterium chartisolvens</name>
    <dbReference type="NCBI Taxonomy" id="1297424"/>
    <lineage>
        <taxon>Bacteria</taxon>
        <taxon>Bacillati</taxon>
        <taxon>Bacillota</taxon>
        <taxon>Clostridia</taxon>
        <taxon>Eubacteriales</taxon>
        <taxon>Oscillospiraceae</taxon>
        <taxon>Anaerobacterium</taxon>
    </lineage>
</organism>
<comment type="caution">
    <text evidence="2">The sequence shown here is derived from an EMBL/GenBank/DDBJ whole genome shotgun (WGS) entry which is preliminary data.</text>
</comment>
<sequence>MDNRITLHYIIPGDDFSVAGEASSSVKKTLTHLGILPGIIKKAAIAMYEAEINVVIHAGGGEADISIDAEKVTIQLKDQGPGIPDLEMAMREGYSTASDSVREMGFGAGMGLPNMKRYADSLDIDTTVGKGTTVTIIVYIK</sequence>
<dbReference type="AlphaFoldDB" id="A0A369AG73"/>
<dbReference type="Gene3D" id="3.30.565.10">
    <property type="entry name" value="Histidine kinase-like ATPase, C-terminal domain"/>
    <property type="match status" value="1"/>
</dbReference>
<accession>A0A369AG73</accession>
<gene>
    <name evidence="2" type="ORF">DFR58_14512</name>
</gene>
<protein>
    <submittedName>
        <fullName evidence="2">Anti-sigma regulatory factor (Ser/Thr protein kinase)</fullName>
    </submittedName>
</protein>
<dbReference type="RefSeq" id="WP_114300270.1">
    <property type="nucleotide sequence ID" value="NZ_QPJT01000045.1"/>
</dbReference>
<dbReference type="SUPFAM" id="SSF55874">
    <property type="entry name" value="ATPase domain of HSP90 chaperone/DNA topoisomerase II/histidine kinase"/>
    <property type="match status" value="1"/>
</dbReference>
<proteinExistence type="predicted"/>
<evidence type="ECO:0000259" key="1">
    <source>
        <dbReference type="Pfam" id="PF02518"/>
    </source>
</evidence>
<evidence type="ECO:0000313" key="3">
    <source>
        <dbReference type="Proteomes" id="UP000253034"/>
    </source>
</evidence>
<dbReference type="InterPro" id="IPR003594">
    <property type="entry name" value="HATPase_dom"/>
</dbReference>